<evidence type="ECO:0008006" key="3">
    <source>
        <dbReference type="Google" id="ProtNLM"/>
    </source>
</evidence>
<dbReference type="EMBL" id="JABFJW010000023">
    <property type="protein sequence ID" value="NOK08409.1"/>
    <property type="molecule type" value="Genomic_DNA"/>
</dbReference>
<comment type="caution">
    <text evidence="1">The sequence shown here is derived from an EMBL/GenBank/DDBJ whole genome shotgun (WGS) entry which is preliminary data.</text>
</comment>
<reference evidence="1 2" key="1">
    <citation type="submission" date="2020-05" db="EMBL/GenBank/DDBJ databases">
        <authorList>
            <person name="Whitworth D."/>
        </authorList>
    </citation>
    <scope>NUCLEOTIDE SEQUENCE [LARGE SCALE GENOMIC DNA]</scope>
    <source>
        <strain evidence="1 2">CA046A</strain>
    </source>
</reference>
<evidence type="ECO:0000313" key="2">
    <source>
        <dbReference type="Proteomes" id="UP000528460"/>
    </source>
</evidence>
<dbReference type="PROSITE" id="PS51257">
    <property type="entry name" value="PROKAR_LIPOPROTEIN"/>
    <property type="match status" value="1"/>
</dbReference>
<accession>A0A7Y4NC17</accession>
<evidence type="ECO:0000313" key="1">
    <source>
        <dbReference type="EMBL" id="NOK08409.1"/>
    </source>
</evidence>
<dbReference type="RefSeq" id="WP_171412665.1">
    <property type="nucleotide sequence ID" value="NZ_JABFJW010000023.1"/>
</dbReference>
<proteinExistence type="predicted"/>
<dbReference type="Proteomes" id="UP000528460">
    <property type="component" value="Unassembled WGS sequence"/>
</dbReference>
<protein>
    <recommendedName>
        <fullName evidence="3">Lipoprotein</fullName>
    </recommendedName>
</protein>
<gene>
    <name evidence="1" type="ORF">HNS30_05075</name>
</gene>
<sequence>MHLFKSVVSLGAVVAVTACGGVESNEGLAMRESALVTGTSQGCTFTVSSALRQPGPFPYIFDVTVTRLASSTCAWGAGSVLVGSSNAVEPTVSLTANELGVAVAYTYGKYARSLELKHLAPDTLTVVRSSTLYPTGVQYSVSSGDLAIGPDGTTLTVSGIKNGPIVGETGSGSSYVASYPDFFTSTTAPSIVAF</sequence>
<name>A0A7Y4NC17_9BACT</name>
<dbReference type="AlphaFoldDB" id="A0A7Y4NC17"/>
<organism evidence="1 2">
    <name type="scientific">Corallococcus exercitus</name>
    <dbReference type="NCBI Taxonomy" id="2316736"/>
    <lineage>
        <taxon>Bacteria</taxon>
        <taxon>Pseudomonadati</taxon>
        <taxon>Myxococcota</taxon>
        <taxon>Myxococcia</taxon>
        <taxon>Myxococcales</taxon>
        <taxon>Cystobacterineae</taxon>
        <taxon>Myxococcaceae</taxon>
        <taxon>Corallococcus</taxon>
    </lineage>
</organism>